<dbReference type="EMBL" id="CM007902">
    <property type="protein sequence ID" value="OTG01002.1"/>
    <property type="molecule type" value="Genomic_DNA"/>
</dbReference>
<dbReference type="Proteomes" id="UP000215914">
    <property type="component" value="Chromosome 13"/>
</dbReference>
<dbReference type="CDD" id="cd22157">
    <property type="entry name" value="F-box_AtFBW1-like"/>
    <property type="match status" value="1"/>
</dbReference>
<dbReference type="PANTHER" id="PTHR31672">
    <property type="entry name" value="BNACNNG10540D PROTEIN"/>
    <property type="match status" value="1"/>
</dbReference>
<dbReference type="NCBIfam" id="TIGR01640">
    <property type="entry name" value="F_box_assoc_1"/>
    <property type="match status" value="1"/>
</dbReference>
<dbReference type="PROSITE" id="PS50181">
    <property type="entry name" value="FBOX"/>
    <property type="match status" value="1"/>
</dbReference>
<dbReference type="FunCoup" id="A0A251SR66">
    <property type="interactions" value="89"/>
</dbReference>
<reference evidence="2" key="3">
    <citation type="submission" date="2020-06" db="EMBL/GenBank/DDBJ databases">
        <title>Helianthus annuus Genome sequencing and assembly Release 2.</title>
        <authorList>
            <person name="Gouzy J."/>
            <person name="Langlade N."/>
            <person name="Munos S."/>
        </authorList>
    </citation>
    <scope>NUCLEOTIDE SEQUENCE</scope>
    <source>
        <tissue evidence="2">Leaves</tissue>
    </source>
</reference>
<gene>
    <name evidence="3" type="ORF">HannXRQ_Chr13g0397301</name>
    <name evidence="2" type="ORF">HanXRQr2_Chr15g0696921</name>
</gene>
<evidence type="ECO:0000313" key="3">
    <source>
        <dbReference type="EMBL" id="OTG01002.1"/>
    </source>
</evidence>
<dbReference type="PANTHER" id="PTHR31672:SF10">
    <property type="entry name" value="F-BOX DOMAIN-CONTAINING PROTEIN"/>
    <property type="match status" value="1"/>
</dbReference>
<dbReference type="OMA" id="TCEKEIR"/>
<dbReference type="InterPro" id="IPR013187">
    <property type="entry name" value="F-box-assoc_dom_typ3"/>
</dbReference>
<dbReference type="Gene3D" id="1.20.1280.50">
    <property type="match status" value="1"/>
</dbReference>
<dbReference type="SMART" id="SM00256">
    <property type="entry name" value="FBOX"/>
    <property type="match status" value="1"/>
</dbReference>
<dbReference type="Gramene" id="mRNA:HanXRQr2_Chr15g0696921">
    <property type="protein sequence ID" value="CDS:HanXRQr2_Chr15g0696921.1"/>
    <property type="gene ID" value="HanXRQr2_Chr15g0696921"/>
</dbReference>
<protein>
    <submittedName>
        <fullName evidence="2 3">F-box domain-containing protein</fullName>
    </submittedName>
</protein>
<dbReference type="InterPro" id="IPR001810">
    <property type="entry name" value="F-box_dom"/>
</dbReference>
<accession>A0A251SR66</accession>
<dbReference type="SUPFAM" id="SSF81383">
    <property type="entry name" value="F-box domain"/>
    <property type="match status" value="1"/>
</dbReference>
<name>A0A251SR66_HELAN</name>
<dbReference type="OrthoDB" id="5314306at2759"/>
<evidence type="ECO:0000259" key="1">
    <source>
        <dbReference type="PROSITE" id="PS50181"/>
    </source>
</evidence>
<dbReference type="InterPro" id="IPR050796">
    <property type="entry name" value="SCF_F-box_component"/>
</dbReference>
<organism evidence="3 4">
    <name type="scientific">Helianthus annuus</name>
    <name type="common">Common sunflower</name>
    <dbReference type="NCBI Taxonomy" id="4232"/>
    <lineage>
        <taxon>Eukaryota</taxon>
        <taxon>Viridiplantae</taxon>
        <taxon>Streptophyta</taxon>
        <taxon>Embryophyta</taxon>
        <taxon>Tracheophyta</taxon>
        <taxon>Spermatophyta</taxon>
        <taxon>Magnoliopsida</taxon>
        <taxon>eudicotyledons</taxon>
        <taxon>Gunneridae</taxon>
        <taxon>Pentapetalae</taxon>
        <taxon>asterids</taxon>
        <taxon>campanulids</taxon>
        <taxon>Asterales</taxon>
        <taxon>Asteraceae</taxon>
        <taxon>Asteroideae</taxon>
        <taxon>Heliantheae alliance</taxon>
        <taxon>Heliantheae</taxon>
        <taxon>Helianthus</taxon>
    </lineage>
</organism>
<evidence type="ECO:0000313" key="2">
    <source>
        <dbReference type="EMBL" id="KAF5764859.1"/>
    </source>
</evidence>
<dbReference type="Pfam" id="PF08268">
    <property type="entry name" value="FBA_3"/>
    <property type="match status" value="1"/>
</dbReference>
<feature type="domain" description="F-box" evidence="1">
    <location>
        <begin position="1"/>
        <end position="45"/>
    </location>
</feature>
<reference evidence="3" key="2">
    <citation type="submission" date="2017-02" db="EMBL/GenBank/DDBJ databases">
        <title>Sunflower complete genome.</title>
        <authorList>
            <person name="Langlade N."/>
            <person name="Munos S."/>
        </authorList>
    </citation>
    <scope>NUCLEOTIDE SEQUENCE [LARGE SCALE GENOMIC DNA]</scope>
    <source>
        <tissue evidence="3">Leaves</tissue>
    </source>
</reference>
<dbReference type="AlphaFoldDB" id="A0A251SR66"/>
<dbReference type="InterPro" id="IPR017451">
    <property type="entry name" value="F-box-assoc_interact_dom"/>
</dbReference>
<dbReference type="InParanoid" id="A0A251SR66"/>
<evidence type="ECO:0000313" key="4">
    <source>
        <dbReference type="Proteomes" id="UP000215914"/>
    </source>
</evidence>
<proteinExistence type="predicted"/>
<dbReference type="EMBL" id="MNCJ02000330">
    <property type="protein sequence ID" value="KAF5764859.1"/>
    <property type="molecule type" value="Genomic_DNA"/>
</dbReference>
<reference evidence="2 4" key="1">
    <citation type="journal article" date="2017" name="Nature">
        <title>The sunflower genome provides insights into oil metabolism, flowering and Asterid evolution.</title>
        <authorList>
            <person name="Badouin H."/>
            <person name="Gouzy J."/>
            <person name="Grassa C.J."/>
            <person name="Murat F."/>
            <person name="Staton S.E."/>
            <person name="Cottret L."/>
            <person name="Lelandais-Briere C."/>
            <person name="Owens G.L."/>
            <person name="Carrere S."/>
            <person name="Mayjonade B."/>
            <person name="Legrand L."/>
            <person name="Gill N."/>
            <person name="Kane N.C."/>
            <person name="Bowers J.E."/>
            <person name="Hubner S."/>
            <person name="Bellec A."/>
            <person name="Berard A."/>
            <person name="Berges H."/>
            <person name="Blanchet N."/>
            <person name="Boniface M.C."/>
            <person name="Brunel D."/>
            <person name="Catrice O."/>
            <person name="Chaidir N."/>
            <person name="Claudel C."/>
            <person name="Donnadieu C."/>
            <person name="Faraut T."/>
            <person name="Fievet G."/>
            <person name="Helmstetter N."/>
            <person name="King M."/>
            <person name="Knapp S.J."/>
            <person name="Lai Z."/>
            <person name="Le Paslier M.C."/>
            <person name="Lippi Y."/>
            <person name="Lorenzon L."/>
            <person name="Mandel J.R."/>
            <person name="Marage G."/>
            <person name="Marchand G."/>
            <person name="Marquand E."/>
            <person name="Bret-Mestries E."/>
            <person name="Morien E."/>
            <person name="Nambeesan S."/>
            <person name="Nguyen T."/>
            <person name="Pegot-Espagnet P."/>
            <person name="Pouilly N."/>
            <person name="Raftis F."/>
            <person name="Sallet E."/>
            <person name="Schiex T."/>
            <person name="Thomas J."/>
            <person name="Vandecasteele C."/>
            <person name="Vares D."/>
            <person name="Vear F."/>
            <person name="Vautrin S."/>
            <person name="Crespi M."/>
            <person name="Mangin B."/>
            <person name="Burke J.M."/>
            <person name="Salse J."/>
            <person name="Munos S."/>
            <person name="Vincourt P."/>
            <person name="Rieseberg L.H."/>
            <person name="Langlade N.B."/>
        </authorList>
    </citation>
    <scope>NUCLEOTIDE SEQUENCE [LARGE SCALE GENOMIC DNA]</scope>
    <source>
        <strain evidence="4">cv. SF193</strain>
        <tissue evidence="2">Leaves</tissue>
    </source>
</reference>
<keyword evidence="4" id="KW-1185">Reference proteome</keyword>
<dbReference type="Pfam" id="PF00646">
    <property type="entry name" value="F-box"/>
    <property type="match status" value="1"/>
</dbReference>
<dbReference type="InterPro" id="IPR036047">
    <property type="entry name" value="F-box-like_dom_sf"/>
</dbReference>
<sequence>MSDHLPSELQSEIMKMLPVQSLFRFRSVCKSWKSVIDSSDFITGYSGQHHHLFVGYTDDKDMFNYKQSFVSIVDDNNINSPKQRVSVTLPGFQYIIGSSHGLLCVYSPNRVLIFNPCIRRKAVAVDLSRVEYGWSIITVLGFGVCRETNDPKIVKITPTISLWQVEVFTLSTGAWRSPYSDDFSCKSVKFSCDQVVIDGCLYWLARDRLVDEYYNLIVSFDLTSEEFREVNLPDSLAGYGSFSMYKLSDSLAVVKESIDAHKLGFDVWRMEDDSFKKLYTISSHSPDVSILRVCGLRKTGEPLLEVILRAQHGYTRMLAAYESYSKSITNLGIIGRNIYVYNYMETLLLL</sequence>